<dbReference type="InterPro" id="IPR039556">
    <property type="entry name" value="ICL/PEPM"/>
</dbReference>
<comment type="similarity">
    <text evidence="1">Belongs to the isocitrate lyase/PEP mutase superfamily. PEP mutase family.</text>
</comment>
<dbReference type="AlphaFoldDB" id="A0A2Z2HHU8"/>
<keyword evidence="2" id="KW-0456">Lyase</keyword>
<dbReference type="GO" id="GO:0016829">
    <property type="term" value="F:lyase activity"/>
    <property type="evidence" value="ECO:0007669"/>
    <property type="project" value="UniProtKB-KW"/>
</dbReference>
<dbReference type="InterPro" id="IPR040442">
    <property type="entry name" value="Pyrv_kinase-like_dom_sf"/>
</dbReference>
<reference evidence="2 3" key="1">
    <citation type="journal article" date="2017" name="Environ. Microbiol.">
        <title>Genome and epigenome of a novel marine Thaumarchaeota strain suggest viral infection, phosphorothioation DNA modification and multiple restriction systems.</title>
        <authorList>
            <person name="Ahlgren N.A."/>
            <person name="Chen Y."/>
            <person name="Needham D.M."/>
            <person name="Parada A.E."/>
            <person name="Sachdeva R."/>
            <person name="Trinh V."/>
            <person name="Chen T."/>
            <person name="Fuhrman J.A."/>
        </authorList>
    </citation>
    <scope>NUCLEOTIDE SEQUENCE [LARGE SCALE GENOMIC DNA]</scope>
    <source>
        <strain evidence="2 3">SPOT01</strain>
    </source>
</reference>
<gene>
    <name evidence="2" type="ORF">NMSP_0156</name>
</gene>
<dbReference type="PANTHER" id="PTHR42905:SF7">
    <property type="entry name" value="PHOSPHOENOLPYRUVATE PHOSPHOMUTASE"/>
    <property type="match status" value="1"/>
</dbReference>
<dbReference type="GeneID" id="32900658"/>
<proteinExistence type="inferred from homology"/>
<dbReference type="CDD" id="cd00377">
    <property type="entry name" value="ICL_PEPM"/>
    <property type="match status" value="1"/>
</dbReference>
<keyword evidence="3" id="KW-1185">Reference proteome</keyword>
<dbReference type="KEGG" id="nct:NMSP_0156"/>
<dbReference type="OrthoDB" id="9667at2157"/>
<protein>
    <submittedName>
        <fullName evidence="2">2-methylisocitrate lyase</fullName>
    </submittedName>
</protein>
<organism evidence="2 3">
    <name type="scientific">Candidatus Nitrosomarinus catalinensis</name>
    <dbReference type="NCBI Taxonomy" id="1898749"/>
    <lineage>
        <taxon>Archaea</taxon>
        <taxon>Nitrososphaerota</taxon>
        <taxon>Nitrososphaeria</taxon>
        <taxon>Nitrosopumilales</taxon>
        <taxon>Nitrosopumilaceae</taxon>
        <taxon>Candidatus Nitrosomarinus</taxon>
    </lineage>
</organism>
<dbReference type="SUPFAM" id="SSF51621">
    <property type="entry name" value="Phosphoenolpyruvate/pyruvate domain"/>
    <property type="match status" value="1"/>
</dbReference>
<evidence type="ECO:0000313" key="3">
    <source>
        <dbReference type="Proteomes" id="UP000249949"/>
    </source>
</evidence>
<accession>A0A2Z2HHU8</accession>
<sequence length="299" mass="32882">MNEGANILRTKLKEKPILKVAGAFDAMSAKLVELSDFDAVWAGSFAISATHALPDASILTMTEFLSTASSMADACSIPIIADCDTGFGGPSNVSHLVKKYESAGIAAICIEDKIFPKQNSLLEDGKQELLSEKDFVAKIIAGKTAKNNPNFMIIARIEALISGQGIKEALKRATAYENAGADAILIHSKKNSPKEIFEFCNSWDGKIPIIAIPTTYPTVTIDELQKNKISMVIYANQSLRVAHWAMMEHLKQLSSAKSLSEVETNMTTMDKIFHLQEMYEIKKQESDIERDLKKMGYIN</sequence>
<dbReference type="PANTHER" id="PTHR42905">
    <property type="entry name" value="PHOSPHOENOLPYRUVATE CARBOXYLASE"/>
    <property type="match status" value="1"/>
</dbReference>
<dbReference type="Pfam" id="PF13714">
    <property type="entry name" value="PEP_mutase"/>
    <property type="match status" value="1"/>
</dbReference>
<dbReference type="RefSeq" id="WP_086907016.1">
    <property type="nucleotide sequence ID" value="NZ_CP021324.1"/>
</dbReference>
<dbReference type="Proteomes" id="UP000249949">
    <property type="component" value="Chromosome"/>
</dbReference>
<dbReference type="Gene3D" id="3.20.20.60">
    <property type="entry name" value="Phosphoenolpyruvate-binding domains"/>
    <property type="match status" value="1"/>
</dbReference>
<name>A0A2Z2HHU8_9ARCH</name>
<dbReference type="InterPro" id="IPR015813">
    <property type="entry name" value="Pyrv/PenolPyrv_kinase-like_dom"/>
</dbReference>
<evidence type="ECO:0000313" key="2">
    <source>
        <dbReference type="EMBL" id="ARS63788.1"/>
    </source>
</evidence>
<evidence type="ECO:0000256" key="1">
    <source>
        <dbReference type="ARBA" id="ARBA00038455"/>
    </source>
</evidence>
<dbReference type="EMBL" id="CP021324">
    <property type="protein sequence ID" value="ARS63788.1"/>
    <property type="molecule type" value="Genomic_DNA"/>
</dbReference>